<proteinExistence type="predicted"/>
<gene>
    <name evidence="1" type="ORF">OSR52_00165</name>
</gene>
<organism evidence="1 2">
    <name type="scientific">Galbibacter pacificus</name>
    <dbReference type="NCBI Taxonomy" id="2996052"/>
    <lineage>
        <taxon>Bacteria</taxon>
        <taxon>Pseudomonadati</taxon>
        <taxon>Bacteroidota</taxon>
        <taxon>Flavobacteriia</taxon>
        <taxon>Flavobacteriales</taxon>
        <taxon>Flavobacteriaceae</taxon>
        <taxon>Galbibacter</taxon>
    </lineage>
</organism>
<sequence>MYIKKLFRTPLLLLFIVSLFGFNSFHKFYVSVTDVNYAEEDQAIQMISRYFIDDIEKLLKERYAIEPKLMSNNELKNVDNYIEKYLHDKFVIRINGKKTDWNYIGKEYDVDVMKVYLEIPDVHPEDLKYISVESKVLYDIYPEQQNVVHISIKKHKKSFMLVKENDKAMLKL</sequence>
<dbReference type="EMBL" id="JAPMUA010000001">
    <property type="protein sequence ID" value="MDG3584262.1"/>
    <property type="molecule type" value="Genomic_DNA"/>
</dbReference>
<name>A0ABT6FLY0_9FLAO</name>
<accession>A0ABT6FLY0</accession>
<reference evidence="1" key="1">
    <citation type="submission" date="2022-11" db="EMBL/GenBank/DDBJ databases">
        <title>High-quality draft genome sequence of Galbibacter sp. strain CMA-7.</title>
        <authorList>
            <person name="Wei L."/>
            <person name="Dong C."/>
            <person name="Shao Z."/>
        </authorList>
    </citation>
    <scope>NUCLEOTIDE SEQUENCE</scope>
    <source>
        <strain evidence="1">CMA-7</strain>
    </source>
</reference>
<protein>
    <recommendedName>
        <fullName evidence="3">Peptidase E</fullName>
    </recommendedName>
</protein>
<dbReference type="RefSeq" id="WP_277898037.1">
    <property type="nucleotide sequence ID" value="NZ_JAPMUA010000001.1"/>
</dbReference>
<evidence type="ECO:0000313" key="1">
    <source>
        <dbReference type="EMBL" id="MDG3584262.1"/>
    </source>
</evidence>
<dbReference type="InterPro" id="IPR046525">
    <property type="entry name" value="DUF6702"/>
</dbReference>
<dbReference type="Pfam" id="PF20420">
    <property type="entry name" value="DUF6702"/>
    <property type="match status" value="1"/>
</dbReference>
<comment type="caution">
    <text evidence="1">The sequence shown here is derived from an EMBL/GenBank/DDBJ whole genome shotgun (WGS) entry which is preliminary data.</text>
</comment>
<keyword evidence="2" id="KW-1185">Reference proteome</keyword>
<dbReference type="Proteomes" id="UP001153642">
    <property type="component" value="Unassembled WGS sequence"/>
</dbReference>
<evidence type="ECO:0000313" key="2">
    <source>
        <dbReference type="Proteomes" id="UP001153642"/>
    </source>
</evidence>
<evidence type="ECO:0008006" key="3">
    <source>
        <dbReference type="Google" id="ProtNLM"/>
    </source>
</evidence>